<dbReference type="Gene3D" id="1.10.10.10">
    <property type="entry name" value="Winged helix-like DNA-binding domain superfamily/Winged helix DNA-binding domain"/>
    <property type="match status" value="1"/>
</dbReference>
<dbReference type="SUPFAM" id="SSF53850">
    <property type="entry name" value="Periplasmic binding protein-like II"/>
    <property type="match status" value="1"/>
</dbReference>
<dbReference type="CDD" id="cd08417">
    <property type="entry name" value="PBP2_Nitroaromatics_like"/>
    <property type="match status" value="1"/>
</dbReference>
<dbReference type="InterPro" id="IPR050389">
    <property type="entry name" value="LysR-type_TF"/>
</dbReference>
<dbReference type="EMBL" id="QOCE01000006">
    <property type="protein sequence ID" value="RBW61123.1"/>
    <property type="molecule type" value="Genomic_DNA"/>
</dbReference>
<evidence type="ECO:0000256" key="1">
    <source>
        <dbReference type="ARBA" id="ARBA00009437"/>
    </source>
</evidence>
<reference evidence="6 7" key="1">
    <citation type="submission" date="2018-07" db="EMBL/GenBank/DDBJ databases">
        <title>Modular assembly of carbohydrate-degrading microbial communities in the ocean.</title>
        <authorList>
            <person name="Enke T.N."/>
            <person name="Datta M.S."/>
            <person name="Schwartzman J.A."/>
            <person name="Cermak N."/>
            <person name="Schmitz D.A."/>
            <person name="Barrere J."/>
            <person name="Cordero O.X."/>
        </authorList>
    </citation>
    <scope>NUCLEOTIDE SEQUENCE [LARGE SCALE GENOMIC DNA]</scope>
    <source>
        <strain evidence="6 7">C3M10</strain>
    </source>
</reference>
<evidence type="ECO:0000313" key="6">
    <source>
        <dbReference type="EMBL" id="RBW61123.1"/>
    </source>
</evidence>
<protein>
    <submittedName>
        <fullName evidence="6">LysR family transcriptional regulator</fullName>
    </submittedName>
</protein>
<dbReference type="Proteomes" id="UP000252706">
    <property type="component" value="Unassembled WGS sequence"/>
</dbReference>
<gene>
    <name evidence="6" type="ORF">DS909_02725</name>
</gene>
<proteinExistence type="inferred from homology"/>
<organism evidence="6 7">
    <name type="scientific">Phaeobacter gallaeciensis</name>
    <dbReference type="NCBI Taxonomy" id="60890"/>
    <lineage>
        <taxon>Bacteria</taxon>
        <taxon>Pseudomonadati</taxon>
        <taxon>Pseudomonadota</taxon>
        <taxon>Alphaproteobacteria</taxon>
        <taxon>Rhodobacterales</taxon>
        <taxon>Roseobacteraceae</taxon>
        <taxon>Phaeobacter</taxon>
    </lineage>
</organism>
<sequence length="305" mass="34104">MKKFDIASLDGQLLVTFLTVLEESSVSKASLRLGVAQSTVSHALARLRDFFDDPLFVRSGQTMLPTERANSLRIPVQNALEALHRLTFERSFKPDNEDLFFIVAANDMQRDLIFPKLLRELRSDGVSAAFEFIPSGHPTSGMMREARCHLALTPFPPDATDIVQKPILHGQMMCFFDGSVRKAPVTWEEYCEANHITVRFPDGGTSLRALTGVDKSEINEARISVPNFNSIPVFIKGSDNLATEMNLMKLSVLSELEMAPLPKSSDTMTIYMTWHQRSTNDPAHVWLREKISTIADEVMKTAATS</sequence>
<dbReference type="PANTHER" id="PTHR30118">
    <property type="entry name" value="HTH-TYPE TRANSCRIPTIONAL REGULATOR LEUO-RELATED"/>
    <property type="match status" value="1"/>
</dbReference>
<comment type="caution">
    <text evidence="6">The sequence shown here is derived from an EMBL/GenBank/DDBJ whole genome shotgun (WGS) entry which is preliminary data.</text>
</comment>
<keyword evidence="3" id="KW-0238">DNA-binding</keyword>
<dbReference type="OrthoDB" id="9774011at2"/>
<evidence type="ECO:0000256" key="3">
    <source>
        <dbReference type="ARBA" id="ARBA00023125"/>
    </source>
</evidence>
<evidence type="ECO:0000313" key="7">
    <source>
        <dbReference type="Proteomes" id="UP000252706"/>
    </source>
</evidence>
<dbReference type="PROSITE" id="PS50931">
    <property type="entry name" value="HTH_LYSR"/>
    <property type="match status" value="1"/>
</dbReference>
<comment type="similarity">
    <text evidence="1">Belongs to the LysR transcriptional regulatory family.</text>
</comment>
<dbReference type="InterPro" id="IPR000847">
    <property type="entry name" value="LysR_HTH_N"/>
</dbReference>
<evidence type="ECO:0000256" key="2">
    <source>
        <dbReference type="ARBA" id="ARBA00023015"/>
    </source>
</evidence>
<dbReference type="InterPro" id="IPR036388">
    <property type="entry name" value="WH-like_DNA-bd_sf"/>
</dbReference>
<dbReference type="InterPro" id="IPR037402">
    <property type="entry name" value="YidZ_PBP2"/>
</dbReference>
<dbReference type="SUPFAM" id="SSF46785">
    <property type="entry name" value="Winged helix' DNA-binding domain"/>
    <property type="match status" value="1"/>
</dbReference>
<name>A0A366XCQ5_9RHOB</name>
<dbReference type="InterPro" id="IPR036390">
    <property type="entry name" value="WH_DNA-bd_sf"/>
</dbReference>
<dbReference type="Gene3D" id="3.40.190.10">
    <property type="entry name" value="Periplasmic binding protein-like II"/>
    <property type="match status" value="2"/>
</dbReference>
<keyword evidence="4" id="KW-0804">Transcription</keyword>
<dbReference type="RefSeq" id="WP_113821930.1">
    <property type="nucleotide sequence ID" value="NZ_QOCE01000006.1"/>
</dbReference>
<dbReference type="Pfam" id="PF00126">
    <property type="entry name" value="HTH_1"/>
    <property type="match status" value="1"/>
</dbReference>
<dbReference type="AlphaFoldDB" id="A0A366XCQ5"/>
<accession>A0A366XCQ5</accession>
<evidence type="ECO:0000259" key="5">
    <source>
        <dbReference type="PROSITE" id="PS50931"/>
    </source>
</evidence>
<dbReference type="GO" id="GO:0003677">
    <property type="term" value="F:DNA binding"/>
    <property type="evidence" value="ECO:0007669"/>
    <property type="project" value="UniProtKB-KW"/>
</dbReference>
<feature type="domain" description="HTH lysR-type" evidence="5">
    <location>
        <begin position="9"/>
        <end position="66"/>
    </location>
</feature>
<evidence type="ECO:0000256" key="4">
    <source>
        <dbReference type="ARBA" id="ARBA00023163"/>
    </source>
</evidence>
<dbReference type="PANTHER" id="PTHR30118:SF6">
    <property type="entry name" value="HTH-TYPE TRANSCRIPTIONAL REGULATOR LEUO"/>
    <property type="match status" value="1"/>
</dbReference>
<keyword evidence="2" id="KW-0805">Transcription regulation</keyword>
<dbReference type="GO" id="GO:0003700">
    <property type="term" value="F:DNA-binding transcription factor activity"/>
    <property type="evidence" value="ECO:0007669"/>
    <property type="project" value="InterPro"/>
</dbReference>